<name>A0A9W8A3Y7_9FUNG</name>
<dbReference type="Pfam" id="PF00494">
    <property type="entry name" value="SQS_PSY"/>
    <property type="match status" value="1"/>
</dbReference>
<keyword evidence="2" id="KW-1185">Reference proteome</keyword>
<evidence type="ECO:0000313" key="1">
    <source>
        <dbReference type="EMBL" id="KAJ1922318.1"/>
    </source>
</evidence>
<accession>A0A9W8A3Y7</accession>
<sequence>MSGWKKLPGRLFSQNRDTVVDISRLTIKTFSTTSILPQGGGLGSKSPSKIEIPKGSIITRKSDMAYCQELVRKGDHDNYLCSLFSPQPVRELVWTIRALNLELSRIGDVVSQEAVGRMRYEFWKNAIDGAFKGQPPQLPVARALADVHSRFRLSKMWIRRLLKTREEYFLKSKFDTIKDLEQYGENTVASLIHLQLEALGVRDMQADQAARTIGQASAIATFLRSFPQLTTSKDNCFLPQELINKVRDKPNPNPPP</sequence>
<dbReference type="Gene3D" id="1.10.600.10">
    <property type="entry name" value="Farnesyl Diphosphate Synthase"/>
    <property type="match status" value="1"/>
</dbReference>
<organism evidence="1 2">
    <name type="scientific">Mycoemilia scoparia</name>
    <dbReference type="NCBI Taxonomy" id="417184"/>
    <lineage>
        <taxon>Eukaryota</taxon>
        <taxon>Fungi</taxon>
        <taxon>Fungi incertae sedis</taxon>
        <taxon>Zoopagomycota</taxon>
        <taxon>Kickxellomycotina</taxon>
        <taxon>Kickxellomycetes</taxon>
        <taxon>Kickxellales</taxon>
        <taxon>Kickxellaceae</taxon>
        <taxon>Mycoemilia</taxon>
    </lineage>
</organism>
<dbReference type="Proteomes" id="UP001150538">
    <property type="component" value="Unassembled WGS sequence"/>
</dbReference>
<dbReference type="AlphaFoldDB" id="A0A9W8A3Y7"/>
<reference evidence="1" key="1">
    <citation type="submission" date="2022-07" db="EMBL/GenBank/DDBJ databases">
        <title>Phylogenomic reconstructions and comparative analyses of Kickxellomycotina fungi.</title>
        <authorList>
            <person name="Reynolds N.K."/>
            <person name="Stajich J.E."/>
            <person name="Barry K."/>
            <person name="Grigoriev I.V."/>
            <person name="Crous P."/>
            <person name="Smith M.E."/>
        </authorList>
    </citation>
    <scope>NUCLEOTIDE SEQUENCE</scope>
    <source>
        <strain evidence="1">NBRC 100468</strain>
    </source>
</reference>
<evidence type="ECO:0000313" key="2">
    <source>
        <dbReference type="Proteomes" id="UP001150538"/>
    </source>
</evidence>
<dbReference type="InterPro" id="IPR008949">
    <property type="entry name" value="Isoprenoid_synthase_dom_sf"/>
</dbReference>
<gene>
    <name evidence="1" type="primary">NDUFAF6</name>
    <name evidence="1" type="ORF">H4219_000180</name>
</gene>
<comment type="caution">
    <text evidence="1">The sequence shown here is derived from an EMBL/GenBank/DDBJ whole genome shotgun (WGS) entry which is preliminary data.</text>
</comment>
<protein>
    <submittedName>
        <fullName evidence="1">NADH dehydrogenase (Ubiquinone) complex I, assembly factor 6</fullName>
    </submittedName>
</protein>
<proteinExistence type="predicted"/>
<dbReference type="OrthoDB" id="270318at2759"/>
<dbReference type="SUPFAM" id="SSF48576">
    <property type="entry name" value="Terpenoid synthases"/>
    <property type="match status" value="1"/>
</dbReference>
<dbReference type="EMBL" id="JANBPU010000001">
    <property type="protein sequence ID" value="KAJ1922318.1"/>
    <property type="molecule type" value="Genomic_DNA"/>
</dbReference>
<dbReference type="InterPro" id="IPR002060">
    <property type="entry name" value="Squ/phyt_synthse"/>
</dbReference>